<protein>
    <recommendedName>
        <fullName evidence="3">Peptidase M10 serralysin C-terminal domain-containing protein</fullName>
    </recommendedName>
</protein>
<dbReference type="Gene3D" id="2.150.10.10">
    <property type="entry name" value="Serralysin-like metalloprotease, C-terminal"/>
    <property type="match status" value="1"/>
</dbReference>
<comment type="caution">
    <text evidence="1">The sequence shown here is derived from an EMBL/GenBank/DDBJ whole genome shotgun (WGS) entry which is preliminary data.</text>
</comment>
<dbReference type="NCBIfam" id="TIGR03661">
    <property type="entry name" value="T1SS_VCA0849"/>
    <property type="match status" value="1"/>
</dbReference>
<evidence type="ECO:0000313" key="2">
    <source>
        <dbReference type="Proteomes" id="UP000075787"/>
    </source>
</evidence>
<evidence type="ECO:0000313" key="1">
    <source>
        <dbReference type="EMBL" id="KYO52958.1"/>
    </source>
</evidence>
<organism evidence="1 2">
    <name type="scientific">Tistrella mobilis</name>
    <dbReference type="NCBI Taxonomy" id="171437"/>
    <lineage>
        <taxon>Bacteria</taxon>
        <taxon>Pseudomonadati</taxon>
        <taxon>Pseudomonadota</taxon>
        <taxon>Alphaproteobacteria</taxon>
        <taxon>Geminicoccales</taxon>
        <taxon>Geminicoccaceae</taxon>
        <taxon>Tistrella</taxon>
    </lineage>
</organism>
<dbReference type="Proteomes" id="UP000075787">
    <property type="component" value="Unassembled WGS sequence"/>
</dbReference>
<dbReference type="InterPro" id="IPR011049">
    <property type="entry name" value="Serralysin-like_metalloprot_C"/>
</dbReference>
<dbReference type="InterPro" id="IPR019960">
    <property type="entry name" value="T1SS_VCA0849"/>
</dbReference>
<dbReference type="EMBL" id="LPZR01000134">
    <property type="protein sequence ID" value="KYO52958.1"/>
    <property type="molecule type" value="Genomic_DNA"/>
</dbReference>
<gene>
    <name evidence="1" type="ORF">AUP44_27325</name>
</gene>
<sequence>MIGGSDRITDFNRSQGDKIDLHDLANLDDQAFTFIGGNAYSNTAGEVRIAAAAHSLMVYADLDGDGRSDISIAVMGVSTLTASDFIF</sequence>
<reference evidence="1 2" key="1">
    <citation type="submission" date="2015-12" db="EMBL/GenBank/DDBJ databases">
        <title>Genome sequence of Tistrella mobilis MCCC 1A02139.</title>
        <authorList>
            <person name="Lu L."/>
            <person name="Lai Q."/>
            <person name="Shao Z."/>
            <person name="Qian P."/>
        </authorList>
    </citation>
    <scope>NUCLEOTIDE SEQUENCE [LARGE SCALE GENOMIC DNA]</scope>
    <source>
        <strain evidence="1 2">MCCC 1A02139</strain>
    </source>
</reference>
<evidence type="ECO:0008006" key="3">
    <source>
        <dbReference type="Google" id="ProtNLM"/>
    </source>
</evidence>
<proteinExistence type="predicted"/>
<dbReference type="SUPFAM" id="SSF51120">
    <property type="entry name" value="beta-Roll"/>
    <property type="match status" value="1"/>
</dbReference>
<dbReference type="AlphaFoldDB" id="A0A161R4C3"/>
<accession>A0A161R4C3</accession>
<name>A0A161R4C3_9PROT</name>